<dbReference type="Pfam" id="PF12156">
    <property type="entry name" value="ATPase-cat_bd"/>
    <property type="match status" value="1"/>
</dbReference>
<keyword evidence="4 15" id="KW-1003">Cell membrane</keyword>
<dbReference type="InterPro" id="IPR001757">
    <property type="entry name" value="P_typ_ATPase"/>
</dbReference>
<dbReference type="InterPro" id="IPR018303">
    <property type="entry name" value="ATPase_P-typ_P_site"/>
</dbReference>
<keyword evidence="11" id="KW-1278">Translocase</keyword>
<organism evidence="17 18">
    <name type="scientific">Leptospira santarosai str. MOR084</name>
    <dbReference type="NCBI Taxonomy" id="1049984"/>
    <lineage>
        <taxon>Bacteria</taxon>
        <taxon>Pseudomonadati</taxon>
        <taxon>Spirochaetota</taxon>
        <taxon>Spirochaetia</taxon>
        <taxon>Leptospirales</taxon>
        <taxon>Leptospiraceae</taxon>
        <taxon>Leptospira</taxon>
    </lineage>
</organism>
<keyword evidence="17" id="KW-0378">Hydrolase</keyword>
<dbReference type="InterPro" id="IPR008250">
    <property type="entry name" value="ATPase_P-typ_transduc_dom_A_sf"/>
</dbReference>
<evidence type="ECO:0000313" key="17">
    <source>
        <dbReference type="EMBL" id="EKO32340.1"/>
    </source>
</evidence>
<evidence type="ECO:0000256" key="2">
    <source>
        <dbReference type="ARBA" id="ARBA00006024"/>
    </source>
</evidence>
<dbReference type="PROSITE" id="PS50846">
    <property type="entry name" value="HMA_2"/>
    <property type="match status" value="1"/>
</dbReference>
<dbReference type="GO" id="GO:0005886">
    <property type="term" value="C:plasma membrane"/>
    <property type="evidence" value="ECO:0007669"/>
    <property type="project" value="UniProtKB-SubCell"/>
</dbReference>
<gene>
    <name evidence="17" type="ORF">LEP1GSC179_1402</name>
</gene>
<dbReference type="InterPro" id="IPR036163">
    <property type="entry name" value="HMA_dom_sf"/>
</dbReference>
<comment type="caution">
    <text evidence="17">The sequence shown here is derived from an EMBL/GenBank/DDBJ whole genome shotgun (WGS) entry which is preliminary data.</text>
</comment>
<evidence type="ECO:0000256" key="10">
    <source>
        <dbReference type="ARBA" id="ARBA00022842"/>
    </source>
</evidence>
<dbReference type="Pfam" id="PF00403">
    <property type="entry name" value="HMA"/>
    <property type="match status" value="1"/>
</dbReference>
<dbReference type="InterPro" id="IPR023299">
    <property type="entry name" value="ATPase_P-typ_cyto_dom_N"/>
</dbReference>
<dbReference type="Pfam" id="PF00702">
    <property type="entry name" value="Hydrolase"/>
    <property type="match status" value="1"/>
</dbReference>
<dbReference type="PANTHER" id="PTHR43520">
    <property type="entry name" value="ATP7, ISOFORM B"/>
    <property type="match status" value="1"/>
</dbReference>
<dbReference type="SUPFAM" id="SSF56784">
    <property type="entry name" value="HAD-like"/>
    <property type="match status" value="1"/>
</dbReference>
<dbReference type="PROSITE" id="PS01229">
    <property type="entry name" value="COF_2"/>
    <property type="match status" value="1"/>
</dbReference>
<dbReference type="GO" id="GO:0005507">
    <property type="term" value="F:copper ion binding"/>
    <property type="evidence" value="ECO:0007669"/>
    <property type="project" value="TreeGrafter"/>
</dbReference>
<reference evidence="17" key="1">
    <citation type="submission" date="2012-10" db="EMBL/GenBank/DDBJ databases">
        <authorList>
            <person name="Harkins D.M."/>
            <person name="Durkin A.S."/>
            <person name="Brinkac L.M."/>
            <person name="Haft D.H."/>
            <person name="Selengut J.D."/>
            <person name="Sanka R."/>
            <person name="DePew J."/>
            <person name="Purushe J."/>
            <person name="Matthias M.A."/>
            <person name="Vinetz J.M."/>
            <person name="Sutton G.G."/>
            <person name="Nierman W.C."/>
            <person name="Fouts D.E."/>
        </authorList>
    </citation>
    <scope>NUCLEOTIDE SEQUENCE [LARGE SCALE GENOMIC DNA]</scope>
    <source>
        <strain evidence="17">MOR084</strain>
    </source>
</reference>
<comment type="similarity">
    <text evidence="2 15">Belongs to the cation transport ATPase (P-type) (TC 3.A.3) family. Type IB subfamily.</text>
</comment>
<name>A0A0E2BM33_9LEPT</name>
<sequence length="813" mass="90690">MESVTRIEIRCYHCNTRIRSEKEKIRSELKGKTESFCCFGCKSIATLLVENGLTRFYDLRGSETLEPASYVRPNSESLETDSIYQEYVMQKENGICETLITIGKIHCSACVWLNERVISEQKGVLETRINFATGRMRLVYDRNEIDLNKIFSLIRNIGYEPALYSPLKAETKAGLFSKDLFLRMAVAGFSWGNIMLFSVGLYAGYFSGIEIEFKRLFHFVSWAFATPVYIYSGYPFYKGSVESIKRRMLSMDTLLFLGVSLAYFYSAYVTLSDKGEVYFDSVCTIYFFVLIGKFLESSIRLKAGRKIGELLSALPEEYTIVQGLGQIQIPPGKIQKGDKLLLKNGNRVPVDGILETEIAYFDESFLTGESEPVSRNKGDTIPSGALCLDTNVFMVATTTVKESTLSKISLLVESALQSKPKIQRITDRLSVYFTSIVFLLSISTFSIFFFYYNDFDSSILNTISVLIVACPCALGLSVPTAHVAGNLLHGVNGILVKNPDSMEILSRADRIYFDKTGTLTFGKLSVQEEWFLKPEDSLRIYSILLSMESNSTHPLATSLAKEIEKKLLQKDQSPIPVFWKKIQEVPGNGIEAISLNGNQTYKIGNRKFVSNGKDSQDGRIYIGVNEKLIASFRLEDTIRPEANDTIRKLKSKINFLGILSGDSKSNVQSFASFLGLKDSLYELKPEEKLEIIKQAQNNGETVVMVGDGINDSACLAAANLGISMGIASDLSIDKSDLVLLSNRLDSLVHAVSISKKTREVIFQNIIISLIYNSIMIPLAALGFMLPVICAGFMTLSSLSVVFNSVSLQWRTKS</sequence>
<evidence type="ECO:0000256" key="5">
    <source>
        <dbReference type="ARBA" id="ARBA00022553"/>
    </source>
</evidence>
<protein>
    <submittedName>
        <fullName evidence="17">Copper-exporting ATPase</fullName>
        <ecNumber evidence="17">3.6.3.4</ecNumber>
    </submittedName>
</protein>
<dbReference type="InterPro" id="IPR006121">
    <property type="entry name" value="HMA_dom"/>
</dbReference>
<dbReference type="RefSeq" id="WP_004485215.1">
    <property type="nucleotide sequence ID" value="NZ_AHON02000074.1"/>
</dbReference>
<keyword evidence="6 15" id="KW-0812">Transmembrane</keyword>
<feature type="transmembrane region" description="Helical" evidence="15">
    <location>
        <begin position="429"/>
        <end position="452"/>
    </location>
</feature>
<feature type="transmembrane region" description="Helical" evidence="15">
    <location>
        <begin position="785"/>
        <end position="805"/>
    </location>
</feature>
<dbReference type="GO" id="GO:0005524">
    <property type="term" value="F:ATP binding"/>
    <property type="evidence" value="ECO:0007669"/>
    <property type="project" value="UniProtKB-UniRule"/>
</dbReference>
<proteinExistence type="inferred from homology"/>
<dbReference type="NCBIfam" id="TIGR01511">
    <property type="entry name" value="ATPase-IB1_Cu"/>
    <property type="match status" value="1"/>
</dbReference>
<dbReference type="Gene3D" id="3.30.70.100">
    <property type="match status" value="1"/>
</dbReference>
<dbReference type="InterPro" id="IPR023214">
    <property type="entry name" value="HAD_sf"/>
</dbReference>
<dbReference type="SUPFAM" id="SSF81665">
    <property type="entry name" value="Calcium ATPase, transmembrane domain M"/>
    <property type="match status" value="1"/>
</dbReference>
<dbReference type="Gene3D" id="2.70.150.10">
    <property type="entry name" value="Calcium-transporting ATPase, cytoplasmic transduction domain A"/>
    <property type="match status" value="1"/>
</dbReference>
<feature type="transmembrane region" description="Helical" evidence="15">
    <location>
        <begin position="216"/>
        <end position="237"/>
    </location>
</feature>
<dbReference type="CDD" id="cd00371">
    <property type="entry name" value="HMA"/>
    <property type="match status" value="1"/>
</dbReference>
<dbReference type="NCBIfam" id="TIGR01494">
    <property type="entry name" value="ATPase_P-type"/>
    <property type="match status" value="1"/>
</dbReference>
<keyword evidence="3" id="KW-0813">Transport</keyword>
<evidence type="ECO:0000256" key="6">
    <source>
        <dbReference type="ARBA" id="ARBA00022692"/>
    </source>
</evidence>
<keyword evidence="7 15" id="KW-0479">Metal-binding</keyword>
<keyword evidence="10" id="KW-0460">Magnesium</keyword>
<dbReference type="Gene3D" id="3.40.1110.10">
    <property type="entry name" value="Calcium-transporting ATPase, cytoplasmic domain N"/>
    <property type="match status" value="1"/>
</dbReference>
<dbReference type="InterPro" id="IPR021993">
    <property type="entry name" value="ATPase-cat-bd"/>
</dbReference>
<feature type="transmembrane region" description="Helical" evidence="15">
    <location>
        <begin position="458"/>
        <end position="478"/>
    </location>
</feature>
<dbReference type="PRINTS" id="PR00943">
    <property type="entry name" value="CUATPASE"/>
</dbReference>
<dbReference type="NCBIfam" id="TIGR01525">
    <property type="entry name" value="ATPase-IB_hvy"/>
    <property type="match status" value="1"/>
</dbReference>
<evidence type="ECO:0000256" key="15">
    <source>
        <dbReference type="RuleBase" id="RU362081"/>
    </source>
</evidence>
<comment type="subcellular location">
    <subcellularLocation>
        <location evidence="1">Cell membrane</location>
        <topology evidence="1">Multi-pass membrane protein</topology>
    </subcellularLocation>
</comment>
<evidence type="ECO:0000259" key="16">
    <source>
        <dbReference type="PROSITE" id="PS50846"/>
    </source>
</evidence>
<accession>A0A0E2BM33</accession>
<evidence type="ECO:0000256" key="12">
    <source>
        <dbReference type="ARBA" id="ARBA00022989"/>
    </source>
</evidence>
<dbReference type="Pfam" id="PF00122">
    <property type="entry name" value="E1-E2_ATPase"/>
    <property type="match status" value="1"/>
</dbReference>
<evidence type="ECO:0000256" key="8">
    <source>
        <dbReference type="ARBA" id="ARBA00022741"/>
    </source>
</evidence>
<keyword evidence="12 15" id="KW-1133">Transmembrane helix</keyword>
<dbReference type="PANTHER" id="PTHR43520:SF5">
    <property type="entry name" value="CATION-TRANSPORTING P-TYPE ATPASE-RELATED"/>
    <property type="match status" value="1"/>
</dbReference>
<dbReference type="CDD" id="cd02079">
    <property type="entry name" value="P-type_ATPase_HM"/>
    <property type="match status" value="1"/>
</dbReference>
<keyword evidence="13" id="KW-0406">Ion transport</keyword>
<dbReference type="InterPro" id="IPR036412">
    <property type="entry name" value="HAD-like_sf"/>
</dbReference>
<dbReference type="PRINTS" id="PR00119">
    <property type="entry name" value="CATATPASE"/>
</dbReference>
<feature type="transmembrane region" description="Helical" evidence="15">
    <location>
        <begin position="249"/>
        <end position="271"/>
    </location>
</feature>
<dbReference type="SUPFAM" id="SSF55008">
    <property type="entry name" value="HMA, heavy metal-associated domain"/>
    <property type="match status" value="1"/>
</dbReference>
<keyword evidence="8 15" id="KW-0547">Nucleotide-binding</keyword>
<dbReference type="SUPFAM" id="SSF81653">
    <property type="entry name" value="Calcium ATPase, transduction domain A"/>
    <property type="match status" value="1"/>
</dbReference>
<evidence type="ECO:0000256" key="9">
    <source>
        <dbReference type="ARBA" id="ARBA00022840"/>
    </source>
</evidence>
<dbReference type="Proteomes" id="UP000006329">
    <property type="component" value="Unassembled WGS sequence"/>
</dbReference>
<dbReference type="EMBL" id="AHON02000074">
    <property type="protein sequence ID" value="EKO32340.1"/>
    <property type="molecule type" value="Genomic_DNA"/>
</dbReference>
<dbReference type="InterPro" id="IPR059000">
    <property type="entry name" value="ATPase_P-type_domA"/>
</dbReference>
<dbReference type="InterPro" id="IPR027256">
    <property type="entry name" value="P-typ_ATPase_IB"/>
</dbReference>
<feature type="domain" description="HMA" evidence="16">
    <location>
        <begin position="96"/>
        <end position="162"/>
    </location>
</feature>
<dbReference type="GO" id="GO:0055070">
    <property type="term" value="P:copper ion homeostasis"/>
    <property type="evidence" value="ECO:0007669"/>
    <property type="project" value="TreeGrafter"/>
</dbReference>
<evidence type="ECO:0000256" key="7">
    <source>
        <dbReference type="ARBA" id="ARBA00022723"/>
    </source>
</evidence>
<dbReference type="GO" id="GO:0016887">
    <property type="term" value="F:ATP hydrolysis activity"/>
    <property type="evidence" value="ECO:0007669"/>
    <property type="project" value="InterPro"/>
</dbReference>
<keyword evidence="14 15" id="KW-0472">Membrane</keyword>
<evidence type="ECO:0000313" key="18">
    <source>
        <dbReference type="Proteomes" id="UP000006329"/>
    </source>
</evidence>
<feature type="transmembrane region" description="Helical" evidence="15">
    <location>
        <begin position="277"/>
        <end position="295"/>
    </location>
</feature>
<dbReference type="NCBIfam" id="TIGR01512">
    <property type="entry name" value="ATPase-IB2_Cd"/>
    <property type="match status" value="1"/>
</dbReference>
<dbReference type="GO" id="GO:0043682">
    <property type="term" value="F:P-type divalent copper transporter activity"/>
    <property type="evidence" value="ECO:0007669"/>
    <property type="project" value="TreeGrafter"/>
</dbReference>
<evidence type="ECO:0000256" key="4">
    <source>
        <dbReference type="ARBA" id="ARBA00022475"/>
    </source>
</evidence>
<dbReference type="AlphaFoldDB" id="A0A0E2BM33"/>
<evidence type="ECO:0000256" key="3">
    <source>
        <dbReference type="ARBA" id="ARBA00022448"/>
    </source>
</evidence>
<dbReference type="PROSITE" id="PS00154">
    <property type="entry name" value="ATPASE_E1_E2"/>
    <property type="match status" value="1"/>
</dbReference>
<evidence type="ECO:0000256" key="1">
    <source>
        <dbReference type="ARBA" id="ARBA00004651"/>
    </source>
</evidence>
<feature type="transmembrane region" description="Helical" evidence="15">
    <location>
        <begin position="180"/>
        <end position="204"/>
    </location>
</feature>
<keyword evidence="18" id="KW-1185">Reference proteome</keyword>
<evidence type="ECO:0000256" key="14">
    <source>
        <dbReference type="ARBA" id="ARBA00023136"/>
    </source>
</evidence>
<dbReference type="InterPro" id="IPR023298">
    <property type="entry name" value="ATPase_P-typ_TM_dom_sf"/>
</dbReference>
<keyword evidence="9 15" id="KW-0067">ATP-binding</keyword>
<dbReference type="EC" id="3.6.3.4" evidence="17"/>
<feature type="transmembrane region" description="Helical" evidence="15">
    <location>
        <begin position="760"/>
        <end position="779"/>
    </location>
</feature>
<evidence type="ECO:0000256" key="13">
    <source>
        <dbReference type="ARBA" id="ARBA00023065"/>
    </source>
</evidence>
<evidence type="ECO:0000256" key="11">
    <source>
        <dbReference type="ARBA" id="ARBA00022967"/>
    </source>
</evidence>
<dbReference type="Gene3D" id="3.40.50.1000">
    <property type="entry name" value="HAD superfamily/HAD-like"/>
    <property type="match status" value="1"/>
</dbReference>
<keyword evidence="5" id="KW-0597">Phosphoprotein</keyword>